<dbReference type="KEGG" id="spu:755466"/>
<dbReference type="InParanoid" id="A0A7M7HDB2"/>
<dbReference type="PROSITE" id="PS50835">
    <property type="entry name" value="IG_LIKE"/>
    <property type="match status" value="2"/>
</dbReference>
<dbReference type="OrthoDB" id="7225082at2759"/>
<dbReference type="SMART" id="SM00406">
    <property type="entry name" value="IGv"/>
    <property type="match status" value="1"/>
</dbReference>
<evidence type="ECO:0000256" key="8">
    <source>
        <dbReference type="ARBA" id="ARBA00023170"/>
    </source>
</evidence>
<dbReference type="GeneID" id="755466"/>
<feature type="transmembrane region" description="Helical" evidence="11">
    <location>
        <begin position="255"/>
        <end position="278"/>
    </location>
</feature>
<organism evidence="14 15">
    <name type="scientific">Strongylocentrotus purpuratus</name>
    <name type="common">Purple sea urchin</name>
    <dbReference type="NCBI Taxonomy" id="7668"/>
    <lineage>
        <taxon>Eukaryota</taxon>
        <taxon>Metazoa</taxon>
        <taxon>Echinodermata</taxon>
        <taxon>Eleutherozoa</taxon>
        <taxon>Echinozoa</taxon>
        <taxon>Echinoidea</taxon>
        <taxon>Euechinoidea</taxon>
        <taxon>Echinacea</taxon>
        <taxon>Camarodonta</taxon>
        <taxon>Echinidea</taxon>
        <taxon>Strongylocentrotidae</taxon>
        <taxon>Strongylocentrotus</taxon>
    </lineage>
</organism>
<feature type="domain" description="Ig-like" evidence="13">
    <location>
        <begin position="132"/>
        <end position="226"/>
    </location>
</feature>
<evidence type="ECO:0000256" key="2">
    <source>
        <dbReference type="ARBA" id="ARBA00022475"/>
    </source>
</evidence>
<evidence type="ECO:0000259" key="13">
    <source>
        <dbReference type="PROSITE" id="PS50835"/>
    </source>
</evidence>
<dbReference type="Pfam" id="PF07686">
    <property type="entry name" value="V-set"/>
    <property type="match status" value="1"/>
</dbReference>
<dbReference type="InterPro" id="IPR036179">
    <property type="entry name" value="Ig-like_dom_sf"/>
</dbReference>
<reference evidence="14" key="2">
    <citation type="submission" date="2021-01" db="UniProtKB">
        <authorList>
            <consortium name="EnsemblMetazoa"/>
        </authorList>
    </citation>
    <scope>IDENTIFICATION</scope>
</reference>
<sequence length="297" mass="32538">MADFQAILVITLLTWAAVGVFGNTPELSTTTGDTVNIPCVFEEGTLRNIYWYYDDGTGPQKILFLSKGKKELGAEYANRASLQNDNSTLILKDIAVADEGTYRCDVDRQGQTPVPNIKTKLKVFSLRPDTLPVISPCTWAVDSSSCSIHTNQSFTLTCTLPNVYPVQETELIWYRDGKRVSYTDDVTQNDDGTTDISRQIQVFETGNFTCNATYFSEFGGENEAVSVVAWIKPPADPFTTSVPNTPGKKMTSGKIAGMIIGIVLFVGISLVIIIFVIVRSKAQAIATESCRINGMRA</sequence>
<accession>A0A7M7HDB2</accession>
<evidence type="ECO:0000256" key="3">
    <source>
        <dbReference type="ARBA" id="ARBA00022692"/>
    </source>
</evidence>
<keyword evidence="8" id="KW-0675">Receptor</keyword>
<evidence type="ECO:0000256" key="6">
    <source>
        <dbReference type="ARBA" id="ARBA00023136"/>
    </source>
</evidence>
<dbReference type="GO" id="GO:0071222">
    <property type="term" value="P:cellular response to lipopolysaccharide"/>
    <property type="evidence" value="ECO:0000318"/>
    <property type="project" value="GO_Central"/>
</dbReference>
<evidence type="ECO:0000256" key="10">
    <source>
        <dbReference type="ARBA" id="ARBA00023319"/>
    </source>
</evidence>
<feature type="domain" description="Ig-like" evidence="13">
    <location>
        <begin position="32"/>
        <end position="122"/>
    </location>
</feature>
<dbReference type="RefSeq" id="XP_011664641.2">
    <property type="nucleotide sequence ID" value="XM_011666339.2"/>
</dbReference>
<dbReference type="InterPro" id="IPR013783">
    <property type="entry name" value="Ig-like_fold"/>
</dbReference>
<evidence type="ECO:0000313" key="15">
    <source>
        <dbReference type="Proteomes" id="UP000007110"/>
    </source>
</evidence>
<name>A0A7M7HDB2_STRPU</name>
<dbReference type="Gene3D" id="2.60.40.10">
    <property type="entry name" value="Immunoglobulins"/>
    <property type="match status" value="2"/>
</dbReference>
<reference evidence="15" key="1">
    <citation type="submission" date="2015-02" db="EMBL/GenBank/DDBJ databases">
        <title>Genome sequencing for Strongylocentrotus purpuratus.</title>
        <authorList>
            <person name="Murali S."/>
            <person name="Liu Y."/>
            <person name="Vee V."/>
            <person name="English A."/>
            <person name="Wang M."/>
            <person name="Skinner E."/>
            <person name="Han Y."/>
            <person name="Muzny D.M."/>
            <person name="Worley K.C."/>
            <person name="Gibbs R.A."/>
        </authorList>
    </citation>
    <scope>NUCLEOTIDE SEQUENCE</scope>
</reference>
<evidence type="ECO:0000256" key="1">
    <source>
        <dbReference type="ARBA" id="ARBA00004251"/>
    </source>
</evidence>
<dbReference type="GO" id="GO:0031295">
    <property type="term" value="P:T cell costimulation"/>
    <property type="evidence" value="ECO:0000318"/>
    <property type="project" value="GO_Central"/>
</dbReference>
<keyword evidence="3 11" id="KW-0812">Transmembrane</keyword>
<evidence type="ECO:0000256" key="11">
    <source>
        <dbReference type="SAM" id="Phobius"/>
    </source>
</evidence>
<dbReference type="GO" id="GO:0009897">
    <property type="term" value="C:external side of plasma membrane"/>
    <property type="evidence" value="ECO:0000318"/>
    <property type="project" value="GO_Central"/>
</dbReference>
<dbReference type="PANTHER" id="PTHR25466">
    <property type="entry name" value="T-LYMPHOCYTE ACTIVATION ANTIGEN"/>
    <property type="match status" value="1"/>
</dbReference>
<evidence type="ECO:0000256" key="7">
    <source>
        <dbReference type="ARBA" id="ARBA00023157"/>
    </source>
</evidence>
<keyword evidence="2" id="KW-1003">Cell membrane</keyword>
<dbReference type="GO" id="GO:0006955">
    <property type="term" value="P:immune response"/>
    <property type="evidence" value="ECO:0000318"/>
    <property type="project" value="GO_Central"/>
</dbReference>
<dbReference type="FunCoup" id="A0A7M7HDB2">
    <property type="interactions" value="964"/>
</dbReference>
<evidence type="ECO:0000256" key="9">
    <source>
        <dbReference type="ARBA" id="ARBA00023180"/>
    </source>
</evidence>
<dbReference type="GO" id="GO:0007166">
    <property type="term" value="P:cell surface receptor signaling pathway"/>
    <property type="evidence" value="ECO:0000318"/>
    <property type="project" value="GO_Central"/>
</dbReference>
<evidence type="ECO:0000313" key="14">
    <source>
        <dbReference type="EnsemblMetazoa" id="XP_011664641"/>
    </source>
</evidence>
<dbReference type="SMART" id="SM00409">
    <property type="entry name" value="IG"/>
    <property type="match status" value="2"/>
</dbReference>
<comment type="subcellular location">
    <subcellularLocation>
        <location evidence="1">Cell membrane</location>
        <topology evidence="1">Single-pass type I membrane protein</topology>
    </subcellularLocation>
</comment>
<keyword evidence="4 12" id="KW-0732">Signal</keyword>
<dbReference type="EnsemblMetazoa" id="XM_011666339">
    <property type="protein sequence ID" value="XP_011664641"/>
    <property type="gene ID" value="LOC755466"/>
</dbReference>
<keyword evidence="9" id="KW-0325">Glycoprotein</keyword>
<keyword evidence="10" id="KW-0393">Immunoglobulin domain</keyword>
<dbReference type="GO" id="GO:0042130">
    <property type="term" value="P:negative regulation of T cell proliferation"/>
    <property type="evidence" value="ECO:0000318"/>
    <property type="project" value="GO_Central"/>
</dbReference>
<protein>
    <recommendedName>
        <fullName evidence="13">Ig-like domain-containing protein</fullName>
    </recommendedName>
</protein>
<dbReference type="PANTHER" id="PTHR25466:SF9">
    <property type="entry name" value="FIBRONECTIN TYPE-III DOMAIN-CONTAINING PROTEIN"/>
    <property type="match status" value="1"/>
</dbReference>
<keyword evidence="7" id="KW-1015">Disulfide bond</keyword>
<keyword evidence="5 11" id="KW-1133">Transmembrane helix</keyword>
<dbReference type="InterPro" id="IPR013106">
    <property type="entry name" value="Ig_V-set"/>
</dbReference>
<dbReference type="SUPFAM" id="SSF48726">
    <property type="entry name" value="Immunoglobulin"/>
    <property type="match status" value="2"/>
</dbReference>
<dbReference type="InterPro" id="IPR003599">
    <property type="entry name" value="Ig_sub"/>
</dbReference>
<dbReference type="AlphaFoldDB" id="A0A7M7HDB2"/>
<proteinExistence type="predicted"/>
<keyword evidence="15" id="KW-1185">Reference proteome</keyword>
<dbReference type="Proteomes" id="UP000007110">
    <property type="component" value="Unassembled WGS sequence"/>
</dbReference>
<dbReference type="InterPro" id="IPR051713">
    <property type="entry name" value="T-cell_Activation_Regulation"/>
</dbReference>
<dbReference type="CDD" id="cd00099">
    <property type="entry name" value="IgV"/>
    <property type="match status" value="1"/>
</dbReference>
<dbReference type="GO" id="GO:0042102">
    <property type="term" value="P:positive regulation of T cell proliferation"/>
    <property type="evidence" value="ECO:0000318"/>
    <property type="project" value="GO_Central"/>
</dbReference>
<feature type="chain" id="PRO_5029783500" description="Ig-like domain-containing protein" evidence="12">
    <location>
        <begin position="23"/>
        <end position="297"/>
    </location>
</feature>
<evidence type="ECO:0000256" key="5">
    <source>
        <dbReference type="ARBA" id="ARBA00022989"/>
    </source>
</evidence>
<evidence type="ECO:0000256" key="12">
    <source>
        <dbReference type="SAM" id="SignalP"/>
    </source>
</evidence>
<dbReference type="InterPro" id="IPR007110">
    <property type="entry name" value="Ig-like_dom"/>
</dbReference>
<evidence type="ECO:0000256" key="4">
    <source>
        <dbReference type="ARBA" id="ARBA00022729"/>
    </source>
</evidence>
<feature type="signal peptide" evidence="12">
    <location>
        <begin position="1"/>
        <end position="22"/>
    </location>
</feature>
<keyword evidence="6 11" id="KW-0472">Membrane</keyword>